<dbReference type="RefSeq" id="WP_047816405.1">
    <property type="nucleotide sequence ID" value="NZ_LECT01000044.1"/>
</dbReference>
<reference evidence="1" key="1">
    <citation type="submission" date="2015-05" db="EMBL/GenBank/DDBJ databases">
        <title>Permanent draft genome of Rhodopirellula islandicus K833.</title>
        <authorList>
            <person name="Kizina J."/>
            <person name="Richter M."/>
            <person name="Glockner F.O."/>
            <person name="Harder J."/>
        </authorList>
    </citation>
    <scope>NUCLEOTIDE SEQUENCE [LARGE SCALE GENOMIC DNA]</scope>
    <source>
        <strain evidence="1">K833</strain>
    </source>
</reference>
<dbReference type="InterPro" id="IPR007581">
    <property type="entry name" value="Endonuclease-V"/>
</dbReference>
<dbReference type="Proteomes" id="UP000036367">
    <property type="component" value="Unassembled WGS sequence"/>
</dbReference>
<dbReference type="Gene3D" id="3.30.2170.10">
    <property type="entry name" value="archaeoglobus fulgidus dsm 4304 superfamily"/>
    <property type="match status" value="1"/>
</dbReference>
<dbReference type="OrthoDB" id="2593273at2"/>
<dbReference type="AlphaFoldDB" id="A0A0J1B718"/>
<dbReference type="STRING" id="595434.RISK_005342"/>
<sequence length="186" mass="20276">MNIACIDVGYTESESKPTRAIAACVIIGNWRDAVSSSEHVVHLTDVQAYQPGEFYRRELPCVQAVLAELSHTPSCIVIDGYVWLDDLDHPGLGAHLHRSLAESIPVIGVAKNPFKRSEHATALTRGGSTRPLYITAAGVPIAQAVHNIAAMHGPHRFPSILQRVDRLSRGEQPMQSSAHSTSKRSR</sequence>
<dbReference type="PATRIC" id="fig|595434.4.peg.5076"/>
<protein>
    <submittedName>
        <fullName evidence="1">Deoxyinosine 3'endonuclease (Endonuclease V)</fullName>
    </submittedName>
</protein>
<organism evidence="1 2">
    <name type="scientific">Rhodopirellula islandica</name>
    <dbReference type="NCBI Taxonomy" id="595434"/>
    <lineage>
        <taxon>Bacteria</taxon>
        <taxon>Pseudomonadati</taxon>
        <taxon>Planctomycetota</taxon>
        <taxon>Planctomycetia</taxon>
        <taxon>Pirellulales</taxon>
        <taxon>Pirellulaceae</taxon>
        <taxon>Rhodopirellula</taxon>
    </lineage>
</organism>
<evidence type="ECO:0000313" key="2">
    <source>
        <dbReference type="Proteomes" id="UP000036367"/>
    </source>
</evidence>
<comment type="caution">
    <text evidence="1">The sequence shown here is derived from an EMBL/GenBank/DDBJ whole genome shotgun (WGS) entry which is preliminary data.</text>
</comment>
<dbReference type="GO" id="GO:0004519">
    <property type="term" value="F:endonuclease activity"/>
    <property type="evidence" value="ECO:0007669"/>
    <property type="project" value="UniProtKB-KW"/>
</dbReference>
<dbReference type="Pfam" id="PF04493">
    <property type="entry name" value="Endonuclease_5"/>
    <property type="match status" value="1"/>
</dbReference>
<evidence type="ECO:0000313" key="1">
    <source>
        <dbReference type="EMBL" id="KLU02276.1"/>
    </source>
</evidence>
<proteinExistence type="predicted"/>
<keyword evidence="2" id="KW-1185">Reference proteome</keyword>
<accession>A0A0J1B718</accession>
<dbReference type="EMBL" id="LECT01000044">
    <property type="protein sequence ID" value="KLU02276.1"/>
    <property type="molecule type" value="Genomic_DNA"/>
</dbReference>
<name>A0A0J1B718_RHOIS</name>
<dbReference type="GO" id="GO:0006281">
    <property type="term" value="P:DNA repair"/>
    <property type="evidence" value="ECO:0007669"/>
    <property type="project" value="InterPro"/>
</dbReference>
<gene>
    <name evidence="1" type="ORF">RISK_005342</name>
</gene>